<sequence>MTTQIYIAMHKDTANLPGRAFVPIQVGRADSHRTICEIGDDTGDNISAKNASFCELTALYWIWRNTSGQGHVGLFHYRRHLNFSGRTYRENEWGVVDYPCLDESYINANALTDEHVDALGATYDMILPRRWDVRQAGSRTMWDHYQKGSAHRAADYDAAIGILTRKYPDYARFVAPVNADRSGYFTNIFVMRRDIFDEYCSWIFDILFDLEKEIDLASYSLQETRVFGYISEWLFNIFVMKYRSDHPDTKVKELERTLILDPAPRARIAPVFSTNTVPVVLAFNNNFVPYAGACIQSILNCAKDHFNYDLIVINDDISDYNKSLIQGLAGGSSNVSIRFVNPRGYFADFDLKTHMHFSKETYYRLSIPEIFENYGKILYIDADMIVRRDLADLLAVDLCGKAVGAVRDCVMTGFRKFGTLALAACGGQEAEAYVARYLGLADPDGYFQAGILIFDLQRMPVDIKGRIRAAFQRRPTYWFLDQDILNVAFQGHVHYLDMRWNVFHGNGNVESFFKNLPLSTWKEYENARKDPYVVHFAGEQKPWLWPSTDFAECFWTVLRQTPWYETTLLACMERYRQRRRRRAVKVSSKIVLKKIADRTAPVGTRRRGLLRRLYRTATSR</sequence>
<evidence type="ECO:0000313" key="6">
    <source>
        <dbReference type="Proteomes" id="UP000555756"/>
    </source>
</evidence>
<keyword evidence="3" id="KW-0479">Metal-binding</keyword>
<keyword evidence="6" id="KW-1185">Reference proteome</keyword>
<protein>
    <submittedName>
        <fullName evidence="5">DUF4422 domain-containing protein</fullName>
    </submittedName>
</protein>
<evidence type="ECO:0000313" key="5">
    <source>
        <dbReference type="EMBL" id="MBB2191723.1"/>
    </source>
</evidence>
<dbReference type="GO" id="GO:0046872">
    <property type="term" value="F:metal ion binding"/>
    <property type="evidence" value="ECO:0007669"/>
    <property type="project" value="UniProtKB-KW"/>
</dbReference>
<reference evidence="5 6" key="1">
    <citation type="submission" date="2020-04" db="EMBL/GenBank/DDBJ databases">
        <title>Description of novel Gluconacetobacter.</title>
        <authorList>
            <person name="Sombolestani A."/>
        </authorList>
    </citation>
    <scope>NUCLEOTIDE SEQUENCE [LARGE SCALE GENOMIC DNA]</scope>
    <source>
        <strain evidence="5 6">LMG 21311</strain>
    </source>
</reference>
<dbReference type="InterPro" id="IPR029044">
    <property type="entry name" value="Nucleotide-diphossugar_trans"/>
</dbReference>
<evidence type="ECO:0000256" key="3">
    <source>
        <dbReference type="ARBA" id="ARBA00022723"/>
    </source>
</evidence>
<feature type="domain" description="DUF4422" evidence="4">
    <location>
        <begin position="4"/>
        <end position="241"/>
    </location>
</feature>
<name>A0A7W4JVK8_9PROT</name>
<evidence type="ECO:0000256" key="2">
    <source>
        <dbReference type="ARBA" id="ARBA00022679"/>
    </source>
</evidence>
<dbReference type="InterPro" id="IPR050748">
    <property type="entry name" value="Glycosyltrans_8_dom-fam"/>
</dbReference>
<accession>A0A7W4JVK8</accession>
<dbReference type="Gene3D" id="3.90.550.10">
    <property type="entry name" value="Spore Coat Polysaccharide Biosynthesis Protein SpsA, Chain A"/>
    <property type="match status" value="1"/>
</dbReference>
<dbReference type="CDD" id="cd04194">
    <property type="entry name" value="GT8_A4GalT_like"/>
    <property type="match status" value="1"/>
</dbReference>
<evidence type="ECO:0000259" key="4">
    <source>
        <dbReference type="Pfam" id="PF14393"/>
    </source>
</evidence>
<dbReference type="InterPro" id="IPR002495">
    <property type="entry name" value="Glyco_trans_8"/>
</dbReference>
<dbReference type="RefSeq" id="WP_183120843.1">
    <property type="nucleotide sequence ID" value="NZ_JABEQF010000021.1"/>
</dbReference>
<dbReference type="SUPFAM" id="SSF53448">
    <property type="entry name" value="Nucleotide-diphospho-sugar transferases"/>
    <property type="match status" value="1"/>
</dbReference>
<comment type="caution">
    <text evidence="5">The sequence shown here is derived from an EMBL/GenBank/DDBJ whole genome shotgun (WGS) entry which is preliminary data.</text>
</comment>
<evidence type="ECO:0000256" key="1">
    <source>
        <dbReference type="ARBA" id="ARBA00022676"/>
    </source>
</evidence>
<keyword evidence="2" id="KW-0808">Transferase</keyword>
<dbReference type="GO" id="GO:0016757">
    <property type="term" value="F:glycosyltransferase activity"/>
    <property type="evidence" value="ECO:0007669"/>
    <property type="project" value="UniProtKB-KW"/>
</dbReference>
<proteinExistence type="predicted"/>
<dbReference type="PANTHER" id="PTHR13778:SF47">
    <property type="entry name" value="LIPOPOLYSACCHARIDE 1,3-GALACTOSYLTRANSFERASE"/>
    <property type="match status" value="1"/>
</dbReference>
<gene>
    <name evidence="5" type="ORF">HLH34_17460</name>
</gene>
<dbReference type="EMBL" id="JABEQF010000021">
    <property type="protein sequence ID" value="MBB2191723.1"/>
    <property type="molecule type" value="Genomic_DNA"/>
</dbReference>
<dbReference type="Proteomes" id="UP000555756">
    <property type="component" value="Unassembled WGS sequence"/>
</dbReference>
<organism evidence="5 6">
    <name type="scientific">Gluconacetobacter azotocaptans</name>
    <dbReference type="NCBI Taxonomy" id="142834"/>
    <lineage>
        <taxon>Bacteria</taxon>
        <taxon>Pseudomonadati</taxon>
        <taxon>Pseudomonadota</taxon>
        <taxon>Alphaproteobacteria</taxon>
        <taxon>Acetobacterales</taxon>
        <taxon>Acetobacteraceae</taxon>
        <taxon>Gluconacetobacter</taxon>
    </lineage>
</organism>
<dbReference type="Pfam" id="PF14393">
    <property type="entry name" value="DUF4422"/>
    <property type="match status" value="1"/>
</dbReference>
<dbReference type="InterPro" id="IPR025536">
    <property type="entry name" value="DUF4422"/>
</dbReference>
<dbReference type="PANTHER" id="PTHR13778">
    <property type="entry name" value="GLYCOSYLTRANSFERASE 8 DOMAIN-CONTAINING PROTEIN"/>
    <property type="match status" value="1"/>
</dbReference>
<dbReference type="Pfam" id="PF01501">
    <property type="entry name" value="Glyco_transf_8"/>
    <property type="match status" value="1"/>
</dbReference>
<dbReference type="AlphaFoldDB" id="A0A7W4JVK8"/>
<keyword evidence="1" id="KW-0328">Glycosyltransferase</keyword>